<organism evidence="2">
    <name type="scientific">Bionectria ochroleuca</name>
    <name type="common">Gliocladium roseum</name>
    <dbReference type="NCBI Taxonomy" id="29856"/>
    <lineage>
        <taxon>Eukaryota</taxon>
        <taxon>Fungi</taxon>
        <taxon>Dikarya</taxon>
        <taxon>Ascomycota</taxon>
        <taxon>Pezizomycotina</taxon>
        <taxon>Sordariomycetes</taxon>
        <taxon>Hypocreomycetidae</taxon>
        <taxon>Hypocreales</taxon>
        <taxon>Bionectriaceae</taxon>
        <taxon>Clonostachys</taxon>
    </lineage>
</organism>
<feature type="compositionally biased region" description="Basic and acidic residues" evidence="1">
    <location>
        <begin position="31"/>
        <end position="47"/>
    </location>
</feature>
<protein>
    <submittedName>
        <fullName evidence="2">Uncharacterized protein</fullName>
    </submittedName>
</protein>
<feature type="non-terminal residue" evidence="2">
    <location>
        <position position="86"/>
    </location>
</feature>
<accession>A0A0B7JQ33</accession>
<name>A0A0B7JQ33_BIOOC</name>
<dbReference type="EMBL" id="CDPU01000001">
    <property type="protein sequence ID" value="CEO44636.1"/>
    <property type="molecule type" value="Genomic_DNA"/>
</dbReference>
<feature type="region of interest" description="Disordered" evidence="1">
    <location>
        <begin position="1"/>
        <end position="48"/>
    </location>
</feature>
<dbReference type="AlphaFoldDB" id="A0A0B7JQ33"/>
<reference evidence="2" key="1">
    <citation type="submission" date="2015-01" db="EMBL/GenBank/DDBJ databases">
        <authorList>
            <person name="Durling Mikael"/>
        </authorList>
    </citation>
    <scope>NUCLEOTIDE SEQUENCE</scope>
</reference>
<evidence type="ECO:0000313" key="2">
    <source>
        <dbReference type="EMBL" id="CEO44636.1"/>
    </source>
</evidence>
<proteinExistence type="predicted"/>
<gene>
    <name evidence="2" type="ORF">BN869_000000691_1</name>
</gene>
<evidence type="ECO:0000256" key="1">
    <source>
        <dbReference type="SAM" id="MobiDB-lite"/>
    </source>
</evidence>
<sequence>MSEEQPRRSRRLASRGEDPAPSSNAPYSEDPQLRDNNQEPEPLHDETYDTAIHLQFEEAPLPSLEELTEIVNGRYMCTFCLECERN</sequence>